<keyword evidence="3" id="KW-1185">Reference proteome</keyword>
<protein>
    <submittedName>
        <fullName evidence="2">Uncharacterized protein</fullName>
    </submittedName>
</protein>
<evidence type="ECO:0000313" key="2">
    <source>
        <dbReference type="EMBL" id="ORY51461.1"/>
    </source>
</evidence>
<evidence type="ECO:0000256" key="1">
    <source>
        <dbReference type="SAM" id="MobiDB-lite"/>
    </source>
</evidence>
<name>A0A1Y2CWQ0_9FUNG</name>
<dbReference type="EMBL" id="MCGO01000005">
    <property type="protein sequence ID" value="ORY51461.1"/>
    <property type="molecule type" value="Genomic_DNA"/>
</dbReference>
<accession>A0A1Y2CWQ0</accession>
<feature type="region of interest" description="Disordered" evidence="1">
    <location>
        <begin position="108"/>
        <end position="128"/>
    </location>
</feature>
<feature type="compositionally biased region" description="Pro residues" evidence="1">
    <location>
        <begin position="114"/>
        <end position="123"/>
    </location>
</feature>
<dbReference type="AlphaFoldDB" id="A0A1Y2CWQ0"/>
<dbReference type="Proteomes" id="UP000193642">
    <property type="component" value="Unassembled WGS sequence"/>
</dbReference>
<comment type="caution">
    <text evidence="2">The sequence shown here is derived from an EMBL/GenBank/DDBJ whole genome shotgun (WGS) entry which is preliminary data.</text>
</comment>
<sequence>MRKWMRALWSSGAAPTMRNDWNGTMQTTASIQGNNNRCSPCCGRNNPQPRLRQRPFLPVPRQCRPSHSRQSQSRPFKPAHLLGLGGTGIATVGLSNNSTRKRLCSIDTAVSRPNGPPKTPTTPLPSVTDLLRGTRSDYSQSISQPAQIHNPIHHHQPNTTNNNISNNTSNINIETAHLIFMPRMRLLCYRRNKCHDQRVDL</sequence>
<gene>
    <name evidence="2" type="ORF">BCR33DRAFT_455318</name>
</gene>
<reference evidence="2 3" key="1">
    <citation type="submission" date="2016-07" db="EMBL/GenBank/DDBJ databases">
        <title>Pervasive Adenine N6-methylation of Active Genes in Fungi.</title>
        <authorList>
            <consortium name="DOE Joint Genome Institute"/>
            <person name="Mondo S.J."/>
            <person name="Dannebaum R.O."/>
            <person name="Kuo R.C."/>
            <person name="Labutti K."/>
            <person name="Haridas S."/>
            <person name="Kuo A."/>
            <person name="Salamov A."/>
            <person name="Ahrendt S.R."/>
            <person name="Lipzen A."/>
            <person name="Sullivan W."/>
            <person name="Andreopoulos W.B."/>
            <person name="Clum A."/>
            <person name="Lindquist E."/>
            <person name="Daum C."/>
            <person name="Ramamoorthy G.K."/>
            <person name="Gryganskyi A."/>
            <person name="Culley D."/>
            <person name="Magnuson J.K."/>
            <person name="James T.Y."/>
            <person name="O'Malley M.A."/>
            <person name="Stajich J.E."/>
            <person name="Spatafora J.W."/>
            <person name="Visel A."/>
            <person name="Grigoriev I.V."/>
        </authorList>
    </citation>
    <scope>NUCLEOTIDE SEQUENCE [LARGE SCALE GENOMIC DNA]</scope>
    <source>
        <strain evidence="2 3">JEL800</strain>
    </source>
</reference>
<evidence type="ECO:0000313" key="3">
    <source>
        <dbReference type="Proteomes" id="UP000193642"/>
    </source>
</evidence>
<organism evidence="2 3">
    <name type="scientific">Rhizoclosmatium globosum</name>
    <dbReference type="NCBI Taxonomy" id="329046"/>
    <lineage>
        <taxon>Eukaryota</taxon>
        <taxon>Fungi</taxon>
        <taxon>Fungi incertae sedis</taxon>
        <taxon>Chytridiomycota</taxon>
        <taxon>Chytridiomycota incertae sedis</taxon>
        <taxon>Chytridiomycetes</taxon>
        <taxon>Chytridiales</taxon>
        <taxon>Chytriomycetaceae</taxon>
        <taxon>Rhizoclosmatium</taxon>
    </lineage>
</organism>
<proteinExistence type="predicted"/>